<dbReference type="Gene3D" id="1.10.287.1120">
    <property type="entry name" value="Bipartite methylase S protein"/>
    <property type="match status" value="1"/>
</dbReference>
<protein>
    <submittedName>
        <fullName evidence="7">Type I restriction enzyme S subunit</fullName>
    </submittedName>
    <submittedName>
        <fullName evidence="6">Type I restriction modification DNA specificity domain</fullName>
    </submittedName>
</protein>
<feature type="domain" description="Type I restriction modification DNA specificity" evidence="5">
    <location>
        <begin position="219"/>
        <end position="374"/>
    </location>
</feature>
<comment type="similarity">
    <text evidence="1">Belongs to the type-I restriction system S methylase family.</text>
</comment>
<dbReference type="GO" id="GO:0003677">
    <property type="term" value="F:DNA binding"/>
    <property type="evidence" value="ECO:0007669"/>
    <property type="project" value="UniProtKB-KW"/>
</dbReference>
<dbReference type="AlphaFoldDB" id="A0A8B4QER8"/>
<dbReference type="SUPFAM" id="SSF116734">
    <property type="entry name" value="DNA methylase specificity domain"/>
    <property type="match status" value="2"/>
</dbReference>
<keyword evidence="3" id="KW-0238">DNA-binding</keyword>
<dbReference type="InterPro" id="IPR052021">
    <property type="entry name" value="Type-I_RS_S_subunit"/>
</dbReference>
<proteinExistence type="inferred from homology"/>
<reference evidence="6 8" key="1">
    <citation type="submission" date="2018-06" db="EMBL/GenBank/DDBJ databases">
        <authorList>
            <consortium name="Pathogen Informatics"/>
            <person name="Doyle S."/>
        </authorList>
    </citation>
    <scope>NUCLEOTIDE SEQUENCE [LARGE SCALE GENOMIC DNA]</scope>
    <source>
        <strain evidence="6 8">NCTC10597</strain>
    </source>
</reference>
<dbReference type="PANTHER" id="PTHR30408">
    <property type="entry name" value="TYPE-1 RESTRICTION ENZYME ECOKI SPECIFICITY PROTEIN"/>
    <property type="match status" value="1"/>
</dbReference>
<evidence type="ECO:0000313" key="7">
    <source>
        <dbReference type="EMBL" id="TDR37905.1"/>
    </source>
</evidence>
<evidence type="ECO:0000256" key="1">
    <source>
        <dbReference type="ARBA" id="ARBA00010923"/>
    </source>
</evidence>
<keyword evidence="4" id="KW-0175">Coiled coil</keyword>
<accession>A0A8B4QER8</accession>
<dbReference type="Proteomes" id="UP000294641">
    <property type="component" value="Unassembled WGS sequence"/>
</dbReference>
<sequence length="390" mass="45976">MNVPKLRFKEFGGEWRSVSLDSIVERVVRKNKQLESKLPLTISADRGLVDQITYFNKNVSGKDLSGYYLLKKGEFTYNKSYSNGYPWGAIKRLENYNQGVLSTLYICFKATNIDELFLKHYFETTHWHKEVSMIAAEGARNHGLLNIPVNEFFKIKLNIPEEWEQRKIRNLFEKINKKIKLQQQKIDLLQEQKKGYMQKMFPKAGETQPEMRFEGFTGEWEERKLGDLLKYEQPTKYIVESTNYNDSNETPVLTAGKSFILGYTNEISGIKEASAKNPIIIFDDFTTSSHYVDFSFKVKSSAMKLLYLTSSDYDFYFVFNVLKKFEYVPENHERQWISKFAKFKVLVPVFNEQEKIGAFFKKIDDNIYLQQQKIDFYKEQKKGLMQQMFI</sequence>
<dbReference type="CDD" id="cd17274">
    <property type="entry name" value="RMtype1_S_Eco540ANI-TRD1-CR1_like"/>
    <property type="match status" value="1"/>
</dbReference>
<dbReference type="EMBL" id="UGNP01000001">
    <property type="protein sequence ID" value="STX11078.1"/>
    <property type="molecule type" value="Genomic_DNA"/>
</dbReference>
<reference evidence="7 9" key="2">
    <citation type="submission" date="2019-03" db="EMBL/GenBank/DDBJ databases">
        <title>Genomic Encyclopedia of Type Strains, Phase IV (KMG-IV): sequencing the most valuable type-strain genomes for metagenomic binning, comparative biology and taxonomic classification.</title>
        <authorList>
            <person name="Goeker M."/>
        </authorList>
    </citation>
    <scope>NUCLEOTIDE SEQUENCE [LARGE SCALE GENOMIC DNA]</scope>
    <source>
        <strain evidence="7 9">DSM 20580</strain>
    </source>
</reference>
<evidence type="ECO:0000313" key="9">
    <source>
        <dbReference type="Proteomes" id="UP000294641"/>
    </source>
</evidence>
<dbReference type="InterPro" id="IPR044946">
    <property type="entry name" value="Restrct_endonuc_typeI_TRD_sf"/>
</dbReference>
<dbReference type="REBASE" id="381913">
    <property type="entry name" value="S.Kzo10597I"/>
</dbReference>
<keyword evidence="2" id="KW-0680">Restriction system</keyword>
<name>A0A8B4QER8_9BACL</name>
<evidence type="ECO:0000313" key="6">
    <source>
        <dbReference type="EMBL" id="STX11078.1"/>
    </source>
</evidence>
<dbReference type="Pfam" id="PF01420">
    <property type="entry name" value="Methylase_S"/>
    <property type="match status" value="1"/>
</dbReference>
<feature type="coiled-coil region" evidence="4">
    <location>
        <begin position="172"/>
        <end position="199"/>
    </location>
</feature>
<evidence type="ECO:0000256" key="4">
    <source>
        <dbReference type="SAM" id="Coils"/>
    </source>
</evidence>
<dbReference type="EMBL" id="SNZG01000018">
    <property type="protein sequence ID" value="TDR37905.1"/>
    <property type="molecule type" value="Genomic_DNA"/>
</dbReference>
<dbReference type="RefSeq" id="WP_109349729.1">
    <property type="nucleotide sequence ID" value="NZ_BJUE01000010.1"/>
</dbReference>
<evidence type="ECO:0000259" key="5">
    <source>
        <dbReference type="Pfam" id="PF01420"/>
    </source>
</evidence>
<dbReference type="Gene3D" id="3.90.220.20">
    <property type="entry name" value="DNA methylase specificity domains"/>
    <property type="match status" value="2"/>
</dbReference>
<evidence type="ECO:0000256" key="3">
    <source>
        <dbReference type="ARBA" id="ARBA00023125"/>
    </source>
</evidence>
<dbReference type="InterPro" id="IPR000055">
    <property type="entry name" value="Restrct_endonuc_typeI_TRD"/>
</dbReference>
<dbReference type="Proteomes" id="UP000254330">
    <property type="component" value="Unassembled WGS sequence"/>
</dbReference>
<keyword evidence="9" id="KW-1185">Reference proteome</keyword>
<gene>
    <name evidence="7" type="ORF">DFR61_11831</name>
    <name evidence="6" type="ORF">NCTC10597_02874</name>
</gene>
<evidence type="ECO:0000313" key="8">
    <source>
        <dbReference type="Proteomes" id="UP000254330"/>
    </source>
</evidence>
<evidence type="ECO:0000256" key="2">
    <source>
        <dbReference type="ARBA" id="ARBA00022747"/>
    </source>
</evidence>
<dbReference type="GO" id="GO:0009307">
    <property type="term" value="P:DNA restriction-modification system"/>
    <property type="evidence" value="ECO:0007669"/>
    <property type="project" value="UniProtKB-KW"/>
</dbReference>
<dbReference type="OrthoDB" id="9795776at2"/>
<organism evidence="6 8">
    <name type="scientific">Kurthia zopfii</name>
    <dbReference type="NCBI Taxonomy" id="1650"/>
    <lineage>
        <taxon>Bacteria</taxon>
        <taxon>Bacillati</taxon>
        <taxon>Bacillota</taxon>
        <taxon>Bacilli</taxon>
        <taxon>Bacillales</taxon>
        <taxon>Caryophanaceae</taxon>
        <taxon>Kurthia</taxon>
    </lineage>
</organism>
<dbReference type="PANTHER" id="PTHR30408:SF12">
    <property type="entry name" value="TYPE I RESTRICTION ENZYME MJAVIII SPECIFICITY SUBUNIT"/>
    <property type="match status" value="1"/>
</dbReference>
<comment type="caution">
    <text evidence="6">The sequence shown here is derived from an EMBL/GenBank/DDBJ whole genome shotgun (WGS) entry which is preliminary data.</text>
</comment>